<sequence>MRTLNRDDVLTLVDAIRVCDISHVLSVSGLQSLVLNPGRPPLCLRFNNVGSIRRHCRTPRCGNCRRCGHTADECVVTYANKQRHRIRLPGDALQEHIINATEVLEAIGDLQHAFVVEPCAAAKDEANGCAVAETSATSIEKR</sequence>
<reference evidence="1" key="1">
    <citation type="journal article" date="2020" name="Cell">
        <title>Large-Scale Comparative Analyses of Tick Genomes Elucidate Their Genetic Diversity and Vector Capacities.</title>
        <authorList>
            <consortium name="Tick Genome and Microbiome Consortium (TIGMIC)"/>
            <person name="Jia N."/>
            <person name="Wang J."/>
            <person name="Shi W."/>
            <person name="Du L."/>
            <person name="Sun Y."/>
            <person name="Zhan W."/>
            <person name="Jiang J.F."/>
            <person name="Wang Q."/>
            <person name="Zhang B."/>
            <person name="Ji P."/>
            <person name="Bell-Sakyi L."/>
            <person name="Cui X.M."/>
            <person name="Yuan T.T."/>
            <person name="Jiang B.G."/>
            <person name="Yang W.F."/>
            <person name="Lam T.T."/>
            <person name="Chang Q.C."/>
            <person name="Ding S.J."/>
            <person name="Wang X.J."/>
            <person name="Zhu J.G."/>
            <person name="Ruan X.D."/>
            <person name="Zhao L."/>
            <person name="Wei J.T."/>
            <person name="Ye R.Z."/>
            <person name="Que T.C."/>
            <person name="Du C.H."/>
            <person name="Zhou Y.H."/>
            <person name="Cheng J.X."/>
            <person name="Dai P.F."/>
            <person name="Guo W.B."/>
            <person name="Han X.H."/>
            <person name="Huang E.J."/>
            <person name="Li L.F."/>
            <person name="Wei W."/>
            <person name="Gao Y.C."/>
            <person name="Liu J.Z."/>
            <person name="Shao H.Z."/>
            <person name="Wang X."/>
            <person name="Wang C.C."/>
            <person name="Yang T.C."/>
            <person name="Huo Q.B."/>
            <person name="Li W."/>
            <person name="Chen H.Y."/>
            <person name="Chen S.E."/>
            <person name="Zhou L.G."/>
            <person name="Ni X.B."/>
            <person name="Tian J.H."/>
            <person name="Sheng Y."/>
            <person name="Liu T."/>
            <person name="Pan Y.S."/>
            <person name="Xia L.Y."/>
            <person name="Li J."/>
            <person name="Zhao F."/>
            <person name="Cao W.C."/>
        </authorList>
    </citation>
    <scope>NUCLEOTIDE SEQUENCE</scope>
    <source>
        <strain evidence="1">Rmic-2018</strain>
    </source>
</reference>
<accession>A0A9J6CYV5</accession>
<dbReference type="EMBL" id="JABSTU010003966">
    <property type="protein sequence ID" value="KAH7964412.1"/>
    <property type="molecule type" value="Genomic_DNA"/>
</dbReference>
<dbReference type="SUPFAM" id="SSF57756">
    <property type="entry name" value="Retrovirus zinc finger-like domains"/>
    <property type="match status" value="1"/>
</dbReference>
<gene>
    <name evidence="2" type="ORF">HPB51_027350</name>
    <name evidence="1" type="ORF">HPB51_027875</name>
</gene>
<evidence type="ECO:0000313" key="1">
    <source>
        <dbReference type="EMBL" id="KAH7958140.1"/>
    </source>
</evidence>
<dbReference type="Proteomes" id="UP000821866">
    <property type="component" value="Unassembled WGS sequence"/>
</dbReference>
<dbReference type="InterPro" id="IPR036875">
    <property type="entry name" value="Znf_CCHC_sf"/>
</dbReference>
<dbReference type="VEuPathDB" id="VectorBase:LOC119169276"/>
<dbReference type="GO" id="GO:0008270">
    <property type="term" value="F:zinc ion binding"/>
    <property type="evidence" value="ECO:0007669"/>
    <property type="project" value="InterPro"/>
</dbReference>
<dbReference type="AlphaFoldDB" id="A0A9J6CYV5"/>
<comment type="caution">
    <text evidence="1">The sequence shown here is derived from an EMBL/GenBank/DDBJ whole genome shotgun (WGS) entry which is preliminary data.</text>
</comment>
<dbReference type="GO" id="GO:0003676">
    <property type="term" value="F:nucleic acid binding"/>
    <property type="evidence" value="ECO:0007669"/>
    <property type="project" value="InterPro"/>
</dbReference>
<protein>
    <submittedName>
        <fullName evidence="1">Uncharacterized protein</fullName>
    </submittedName>
</protein>
<proteinExistence type="predicted"/>
<organism evidence="1 3">
    <name type="scientific">Rhipicephalus microplus</name>
    <name type="common">Cattle tick</name>
    <name type="synonym">Boophilus microplus</name>
    <dbReference type="NCBI Taxonomy" id="6941"/>
    <lineage>
        <taxon>Eukaryota</taxon>
        <taxon>Metazoa</taxon>
        <taxon>Ecdysozoa</taxon>
        <taxon>Arthropoda</taxon>
        <taxon>Chelicerata</taxon>
        <taxon>Arachnida</taxon>
        <taxon>Acari</taxon>
        <taxon>Parasitiformes</taxon>
        <taxon>Ixodida</taxon>
        <taxon>Ixodoidea</taxon>
        <taxon>Ixodidae</taxon>
        <taxon>Rhipicephalinae</taxon>
        <taxon>Rhipicephalus</taxon>
        <taxon>Boophilus</taxon>
    </lineage>
</organism>
<evidence type="ECO:0000313" key="3">
    <source>
        <dbReference type="Proteomes" id="UP000821866"/>
    </source>
</evidence>
<reference evidence="1" key="2">
    <citation type="submission" date="2021-09" db="EMBL/GenBank/DDBJ databases">
        <authorList>
            <person name="Jia N."/>
            <person name="Wang J."/>
            <person name="Shi W."/>
            <person name="Du L."/>
            <person name="Sun Y."/>
            <person name="Zhan W."/>
            <person name="Jiang J."/>
            <person name="Wang Q."/>
            <person name="Zhang B."/>
            <person name="Ji P."/>
            <person name="Sakyi L.B."/>
            <person name="Cui X."/>
            <person name="Yuan T."/>
            <person name="Jiang B."/>
            <person name="Yang W."/>
            <person name="Lam T.T.-Y."/>
            <person name="Chang Q."/>
            <person name="Ding S."/>
            <person name="Wang X."/>
            <person name="Zhu J."/>
            <person name="Ruan X."/>
            <person name="Zhao L."/>
            <person name="Wei J."/>
            <person name="Que T."/>
            <person name="Du C."/>
            <person name="Cheng J."/>
            <person name="Dai P."/>
            <person name="Han X."/>
            <person name="Huang E."/>
            <person name="Gao Y."/>
            <person name="Liu J."/>
            <person name="Shao H."/>
            <person name="Ye R."/>
            <person name="Li L."/>
            <person name="Wei W."/>
            <person name="Wang X."/>
            <person name="Wang C."/>
            <person name="Huo Q."/>
            <person name="Li W."/>
            <person name="Guo W."/>
            <person name="Chen H."/>
            <person name="Chen S."/>
            <person name="Zhou L."/>
            <person name="Zhou L."/>
            <person name="Ni X."/>
            <person name="Tian J."/>
            <person name="Zhou Y."/>
            <person name="Sheng Y."/>
            <person name="Liu T."/>
            <person name="Pan Y."/>
            <person name="Xia L."/>
            <person name="Li J."/>
            <person name="Zhao F."/>
            <person name="Cao W."/>
        </authorList>
    </citation>
    <scope>NUCLEOTIDE SEQUENCE</scope>
    <source>
        <strain evidence="1">Rmic-2018</strain>
        <tissue evidence="1">Larvae</tissue>
    </source>
</reference>
<dbReference type="EMBL" id="JABSTU010004472">
    <property type="protein sequence ID" value="KAH7958140.1"/>
    <property type="molecule type" value="Genomic_DNA"/>
</dbReference>
<name>A0A9J6CYV5_RHIMP</name>
<evidence type="ECO:0000313" key="2">
    <source>
        <dbReference type="EMBL" id="KAH7964412.1"/>
    </source>
</evidence>
<keyword evidence="3" id="KW-1185">Reference proteome</keyword>